<proteinExistence type="predicted"/>
<evidence type="ECO:0000313" key="3">
    <source>
        <dbReference type="Proteomes" id="UP001066276"/>
    </source>
</evidence>
<evidence type="ECO:0000313" key="2">
    <source>
        <dbReference type="EMBL" id="KAJ1116597.1"/>
    </source>
</evidence>
<feature type="compositionally biased region" description="Basic and acidic residues" evidence="1">
    <location>
        <begin position="34"/>
        <end position="62"/>
    </location>
</feature>
<feature type="compositionally biased region" description="Basic and acidic residues" evidence="1">
    <location>
        <begin position="71"/>
        <end position="81"/>
    </location>
</feature>
<sequence>MNDCVWIKRQDRKASVEAEGSEPTRHRRKGGNRLRLDETEKTRYRELKGPRDSRRAGTEVRDVFSSTCDSRNADARRRENSQKWPLNPSARREPENVNAADKPTTIVNSEA</sequence>
<feature type="region of interest" description="Disordered" evidence="1">
    <location>
        <begin position="1"/>
        <end position="111"/>
    </location>
</feature>
<keyword evidence="3" id="KW-1185">Reference proteome</keyword>
<name>A0AAV7NPM3_PLEWA</name>
<comment type="caution">
    <text evidence="2">The sequence shown here is derived from an EMBL/GenBank/DDBJ whole genome shotgun (WGS) entry which is preliminary data.</text>
</comment>
<feature type="compositionally biased region" description="Basic and acidic residues" evidence="1">
    <location>
        <begin position="1"/>
        <end position="16"/>
    </location>
</feature>
<reference evidence="2" key="1">
    <citation type="journal article" date="2022" name="bioRxiv">
        <title>Sequencing and chromosome-scale assembly of the giantPleurodeles waltlgenome.</title>
        <authorList>
            <person name="Brown T."/>
            <person name="Elewa A."/>
            <person name="Iarovenko S."/>
            <person name="Subramanian E."/>
            <person name="Araus A.J."/>
            <person name="Petzold A."/>
            <person name="Susuki M."/>
            <person name="Suzuki K.-i.T."/>
            <person name="Hayashi T."/>
            <person name="Toyoda A."/>
            <person name="Oliveira C."/>
            <person name="Osipova E."/>
            <person name="Leigh N.D."/>
            <person name="Simon A."/>
            <person name="Yun M.H."/>
        </authorList>
    </citation>
    <scope>NUCLEOTIDE SEQUENCE</scope>
    <source>
        <strain evidence="2">20211129_DDA</strain>
        <tissue evidence="2">Liver</tissue>
    </source>
</reference>
<dbReference type="Proteomes" id="UP001066276">
    <property type="component" value="Chromosome 8"/>
</dbReference>
<accession>A0AAV7NPM3</accession>
<organism evidence="2 3">
    <name type="scientific">Pleurodeles waltl</name>
    <name type="common">Iberian ribbed newt</name>
    <dbReference type="NCBI Taxonomy" id="8319"/>
    <lineage>
        <taxon>Eukaryota</taxon>
        <taxon>Metazoa</taxon>
        <taxon>Chordata</taxon>
        <taxon>Craniata</taxon>
        <taxon>Vertebrata</taxon>
        <taxon>Euteleostomi</taxon>
        <taxon>Amphibia</taxon>
        <taxon>Batrachia</taxon>
        <taxon>Caudata</taxon>
        <taxon>Salamandroidea</taxon>
        <taxon>Salamandridae</taxon>
        <taxon>Pleurodelinae</taxon>
        <taxon>Pleurodeles</taxon>
    </lineage>
</organism>
<evidence type="ECO:0000256" key="1">
    <source>
        <dbReference type="SAM" id="MobiDB-lite"/>
    </source>
</evidence>
<protein>
    <submittedName>
        <fullName evidence="2">Uncharacterized protein</fullName>
    </submittedName>
</protein>
<dbReference type="EMBL" id="JANPWB010000012">
    <property type="protein sequence ID" value="KAJ1116597.1"/>
    <property type="molecule type" value="Genomic_DNA"/>
</dbReference>
<dbReference type="AlphaFoldDB" id="A0AAV7NPM3"/>
<gene>
    <name evidence="2" type="ORF">NDU88_004803</name>
</gene>